<protein>
    <submittedName>
        <fullName evidence="2">RE74918p</fullName>
    </submittedName>
</protein>
<dbReference type="ExpressionAtlas" id="Q6NP44">
    <property type="expression patterns" value="baseline and differential"/>
</dbReference>
<evidence type="ECO:0000313" key="2">
    <source>
        <dbReference type="EMBL" id="AAR82753.1"/>
    </source>
</evidence>
<dbReference type="AlphaFoldDB" id="Q6NP44"/>
<dbReference type="PANTHER" id="PTHR21879:SF5">
    <property type="entry name" value="OSIRIS 15"/>
    <property type="match status" value="1"/>
</dbReference>
<dbReference type="Pfam" id="PF07898">
    <property type="entry name" value="DUF1676"/>
    <property type="match status" value="1"/>
</dbReference>
<organism evidence="2">
    <name type="scientific">Drosophila melanogaster</name>
    <name type="common">Fruit fly</name>
    <dbReference type="NCBI Taxonomy" id="7227"/>
    <lineage>
        <taxon>Eukaryota</taxon>
        <taxon>Metazoa</taxon>
        <taxon>Ecdysozoa</taxon>
        <taxon>Arthropoda</taxon>
        <taxon>Hexapoda</taxon>
        <taxon>Insecta</taxon>
        <taxon>Pterygota</taxon>
        <taxon>Neoptera</taxon>
        <taxon>Endopterygota</taxon>
        <taxon>Diptera</taxon>
        <taxon>Brachycera</taxon>
        <taxon>Muscomorpha</taxon>
        <taxon>Ephydroidea</taxon>
        <taxon>Drosophilidae</taxon>
        <taxon>Drosophila</taxon>
        <taxon>Sophophora</taxon>
    </lineage>
</organism>
<dbReference type="PANTHER" id="PTHR21879">
    <property type="entry name" value="FI03362P-RELATED-RELATED"/>
    <property type="match status" value="1"/>
</dbReference>
<reference evidence="2" key="1">
    <citation type="submission" date="2003-12" db="EMBL/GenBank/DDBJ databases">
        <authorList>
            <person name="Stapleton M."/>
            <person name="Brokstein P."/>
            <person name="Hong L."/>
            <person name="Agbayani A."/>
            <person name="Carlson J."/>
            <person name="Champe M."/>
            <person name="Chavez C."/>
            <person name="Dorsett V."/>
            <person name="Dresnek D."/>
            <person name="Farfan D."/>
            <person name="Frise E."/>
            <person name="George R."/>
            <person name="Gonzalez M."/>
            <person name="Guarin H."/>
            <person name="Kronmiller B."/>
            <person name="Li P."/>
            <person name="Liao G."/>
            <person name="Miranda A."/>
            <person name="Mungall C.J."/>
            <person name="Nunoo J."/>
            <person name="Pacleb J."/>
            <person name="Paragas V."/>
            <person name="Park S."/>
            <person name="Patel S."/>
            <person name="Phouanenavong S."/>
            <person name="Wan K."/>
            <person name="Yu C."/>
            <person name="Lewis S.E."/>
            <person name="Rubin G.M."/>
            <person name="Celniker S."/>
        </authorList>
    </citation>
    <scope>NUCLEOTIDE SEQUENCE</scope>
    <source>
        <strain evidence="2">Berkeley</strain>
    </source>
</reference>
<dbReference type="HOGENOM" id="CLU_1284509_0_0_1"/>
<sequence>HKAIPVHIGSTHQLQAAVPRIITYPKSRHPQVLIKMCAKFVCVVLLASLVCGSMALPSQDNTERDLVNMLNRLDSEESVALFGGLRIDRSESGRSFGASKAVESFEDRAERYLETHELNLSFSGDEQDENSENEYTGRAMDESRSKRMKKMLLPLLLALKLKKAVVVKIMFTIIKFISLKALAISFLALILAGATFFKDLLAKKKEHVTTAYITGSPLNADIVHSDWSRNGQAGAADLAYNHYGLAQPF</sequence>
<dbReference type="EMBL" id="BT011087">
    <property type="protein sequence ID" value="AAR82753.1"/>
    <property type="molecule type" value="mRNA"/>
</dbReference>
<dbReference type="OrthoDB" id="7739044at2759"/>
<evidence type="ECO:0000256" key="1">
    <source>
        <dbReference type="SAM" id="Phobius"/>
    </source>
</evidence>
<name>Q6NP44_DROME</name>
<dbReference type="InterPro" id="IPR012464">
    <property type="entry name" value="DUF1676"/>
</dbReference>
<keyword evidence="1" id="KW-0812">Transmembrane</keyword>
<keyword evidence="1" id="KW-1133">Transmembrane helix</keyword>
<keyword evidence="1" id="KW-0472">Membrane</keyword>
<accession>Q6NP44</accession>
<dbReference type="VEuPathDB" id="VectorBase:FBgn0037424"/>
<feature type="transmembrane region" description="Helical" evidence="1">
    <location>
        <begin position="177"/>
        <end position="197"/>
    </location>
</feature>
<feature type="non-terminal residue" evidence="2">
    <location>
        <position position="1"/>
    </location>
</feature>
<gene>
    <name evidence="2" type="primary">CG1157</name>
</gene>
<proteinExistence type="evidence at transcript level"/>